<evidence type="ECO:0000313" key="2">
    <source>
        <dbReference type="EMBL" id="CAL4154925.1"/>
    </source>
</evidence>
<dbReference type="Proteomes" id="UP001497623">
    <property type="component" value="Unassembled WGS sequence"/>
</dbReference>
<dbReference type="AlphaFoldDB" id="A0AAV2S3U2"/>
<name>A0AAV2S3U2_MEGNR</name>
<keyword evidence="1" id="KW-0732">Signal</keyword>
<reference evidence="2 3" key="1">
    <citation type="submission" date="2024-05" db="EMBL/GenBank/DDBJ databases">
        <authorList>
            <person name="Wallberg A."/>
        </authorList>
    </citation>
    <scope>NUCLEOTIDE SEQUENCE [LARGE SCALE GENOMIC DNA]</scope>
</reference>
<gene>
    <name evidence="2" type="ORF">MNOR_LOCUS31424</name>
</gene>
<keyword evidence="3" id="KW-1185">Reference proteome</keyword>
<sequence length="126" mass="14181">MRVLQVALTAVVTMVAMCPLLTQARARHLRNDLPVGDYSCTGELPYGEHFDCAGNIVDSHNNIIKEYFKTCVDSQEYCSQYVNDGYCQYKDFHAACTQSCDHCEKDSSDGTIPASVIAAIWYKRWV</sequence>
<proteinExistence type="predicted"/>
<evidence type="ECO:0000256" key="1">
    <source>
        <dbReference type="SAM" id="SignalP"/>
    </source>
</evidence>
<evidence type="ECO:0008006" key="4">
    <source>
        <dbReference type="Google" id="ProtNLM"/>
    </source>
</evidence>
<evidence type="ECO:0000313" key="3">
    <source>
        <dbReference type="Proteomes" id="UP001497623"/>
    </source>
</evidence>
<feature type="chain" id="PRO_5043808294" description="ShKT domain-containing protein" evidence="1">
    <location>
        <begin position="27"/>
        <end position="126"/>
    </location>
</feature>
<feature type="signal peptide" evidence="1">
    <location>
        <begin position="1"/>
        <end position="26"/>
    </location>
</feature>
<accession>A0AAV2S3U2</accession>
<feature type="non-terminal residue" evidence="2">
    <location>
        <position position="126"/>
    </location>
</feature>
<organism evidence="2 3">
    <name type="scientific">Meganyctiphanes norvegica</name>
    <name type="common">Northern krill</name>
    <name type="synonym">Thysanopoda norvegica</name>
    <dbReference type="NCBI Taxonomy" id="48144"/>
    <lineage>
        <taxon>Eukaryota</taxon>
        <taxon>Metazoa</taxon>
        <taxon>Ecdysozoa</taxon>
        <taxon>Arthropoda</taxon>
        <taxon>Crustacea</taxon>
        <taxon>Multicrustacea</taxon>
        <taxon>Malacostraca</taxon>
        <taxon>Eumalacostraca</taxon>
        <taxon>Eucarida</taxon>
        <taxon>Euphausiacea</taxon>
        <taxon>Euphausiidae</taxon>
        <taxon>Meganyctiphanes</taxon>
    </lineage>
</organism>
<dbReference type="EMBL" id="CAXKWB010040481">
    <property type="protein sequence ID" value="CAL4154925.1"/>
    <property type="molecule type" value="Genomic_DNA"/>
</dbReference>
<protein>
    <recommendedName>
        <fullName evidence="4">ShKT domain-containing protein</fullName>
    </recommendedName>
</protein>
<comment type="caution">
    <text evidence="2">The sequence shown here is derived from an EMBL/GenBank/DDBJ whole genome shotgun (WGS) entry which is preliminary data.</text>
</comment>